<accession>A0ABR4L3F6</accession>
<evidence type="ECO:0000313" key="2">
    <source>
        <dbReference type="EMBL" id="KAL2859098.1"/>
    </source>
</evidence>
<dbReference type="EMBL" id="JBFXLR010000004">
    <property type="protein sequence ID" value="KAL2859098.1"/>
    <property type="molecule type" value="Genomic_DNA"/>
</dbReference>
<dbReference type="Proteomes" id="UP001610444">
    <property type="component" value="Unassembled WGS sequence"/>
</dbReference>
<protein>
    <submittedName>
        <fullName evidence="2">Uncharacterized protein</fullName>
    </submittedName>
</protein>
<comment type="caution">
    <text evidence="2">The sequence shown here is derived from an EMBL/GenBank/DDBJ whole genome shotgun (WGS) entry which is preliminary data.</text>
</comment>
<keyword evidence="3" id="KW-1185">Reference proteome</keyword>
<gene>
    <name evidence="2" type="ORF">BJX68DRAFT_227802</name>
</gene>
<dbReference type="GeneID" id="98153916"/>
<evidence type="ECO:0000256" key="1">
    <source>
        <dbReference type="SAM" id="MobiDB-lite"/>
    </source>
</evidence>
<sequence length="122" mass="13575">MVTFRLNNKSISLDLPDIAKRELDFPDSAFFTFPNRRLPAPAEVRVLCNATANVSRPTTVRFGDLDLIVKFGPHVTTLEALNLWVVKKYLKTKSPSPRSSAGASMTRGMSSSTWSLSKGQRF</sequence>
<organism evidence="2 3">
    <name type="scientific">Aspergillus pseudodeflectus</name>
    <dbReference type="NCBI Taxonomy" id="176178"/>
    <lineage>
        <taxon>Eukaryota</taxon>
        <taxon>Fungi</taxon>
        <taxon>Dikarya</taxon>
        <taxon>Ascomycota</taxon>
        <taxon>Pezizomycotina</taxon>
        <taxon>Eurotiomycetes</taxon>
        <taxon>Eurotiomycetidae</taxon>
        <taxon>Eurotiales</taxon>
        <taxon>Aspergillaceae</taxon>
        <taxon>Aspergillus</taxon>
        <taxon>Aspergillus subgen. Nidulantes</taxon>
    </lineage>
</organism>
<reference evidence="2 3" key="1">
    <citation type="submission" date="2024-07" db="EMBL/GenBank/DDBJ databases">
        <title>Section-level genome sequencing and comparative genomics of Aspergillus sections Usti and Cavernicolus.</title>
        <authorList>
            <consortium name="Lawrence Berkeley National Laboratory"/>
            <person name="Nybo J.L."/>
            <person name="Vesth T.C."/>
            <person name="Theobald S."/>
            <person name="Frisvad J.C."/>
            <person name="Larsen T.O."/>
            <person name="Kjaerboelling I."/>
            <person name="Rothschild-Mancinelli K."/>
            <person name="Lyhne E.K."/>
            <person name="Kogle M.E."/>
            <person name="Barry K."/>
            <person name="Clum A."/>
            <person name="Na H."/>
            <person name="Ledsgaard L."/>
            <person name="Lin J."/>
            <person name="Lipzen A."/>
            <person name="Kuo A."/>
            <person name="Riley R."/>
            <person name="Mondo S."/>
            <person name="LaButti K."/>
            <person name="Haridas S."/>
            <person name="Pangalinan J."/>
            <person name="Salamov A.A."/>
            <person name="Simmons B.A."/>
            <person name="Magnuson J.K."/>
            <person name="Chen J."/>
            <person name="Drula E."/>
            <person name="Henrissat B."/>
            <person name="Wiebenga A."/>
            <person name="Lubbers R.J."/>
            <person name="Gomes A.C."/>
            <person name="Macurrencykelacurrency M.R."/>
            <person name="Stajich J."/>
            <person name="Grigoriev I.V."/>
            <person name="Mortensen U.H."/>
            <person name="De vries R.P."/>
            <person name="Baker S.E."/>
            <person name="Andersen M.R."/>
        </authorList>
    </citation>
    <scope>NUCLEOTIDE SEQUENCE [LARGE SCALE GENOMIC DNA]</scope>
    <source>
        <strain evidence="2 3">CBS 756.74</strain>
    </source>
</reference>
<name>A0ABR4L3F6_9EURO</name>
<proteinExistence type="predicted"/>
<evidence type="ECO:0000313" key="3">
    <source>
        <dbReference type="Proteomes" id="UP001610444"/>
    </source>
</evidence>
<dbReference type="RefSeq" id="XP_070904062.1">
    <property type="nucleotide sequence ID" value="XM_071038752.1"/>
</dbReference>
<feature type="region of interest" description="Disordered" evidence="1">
    <location>
        <begin position="93"/>
        <end position="122"/>
    </location>
</feature>